<dbReference type="Pfam" id="PF13376">
    <property type="entry name" value="OmdA"/>
    <property type="match status" value="1"/>
</dbReference>
<reference evidence="1" key="1">
    <citation type="submission" date="2020-02" db="EMBL/GenBank/DDBJ databases">
        <authorList>
            <person name="Meier V. D."/>
        </authorList>
    </citation>
    <scope>NUCLEOTIDE SEQUENCE</scope>
    <source>
        <strain evidence="1">AVDCRST_MAG75</strain>
    </source>
</reference>
<name>A0A6J4NUW5_9ACTN</name>
<proteinExistence type="predicted"/>
<dbReference type="EMBL" id="CADCUO010000097">
    <property type="protein sequence ID" value="CAA9393049.1"/>
    <property type="molecule type" value="Genomic_DNA"/>
</dbReference>
<evidence type="ECO:0000313" key="1">
    <source>
        <dbReference type="EMBL" id="CAA9393049.1"/>
    </source>
</evidence>
<gene>
    <name evidence="1" type="ORF">AVDCRST_MAG75-1677</name>
</gene>
<sequence>MQVAEQHAKDGHQVLPFETQAAFEEWLENHHETVSALWLKLAKRGNPVSSVTYADAVDAALCFGWVDGQTLRWDDDWYLQRFSPRKARSIWSKINVDKAEALVAAGRMRPSGLAAIERAKAAGYWDAAYEGSASIEVPEDLQAFLDAHPEAAEFFASLSSQNRYALLFRLKTAVRPATRKNRFDKFTAMLLAGETFYP</sequence>
<dbReference type="AlphaFoldDB" id="A0A6J4NUW5"/>
<protein>
    <recommendedName>
        <fullName evidence="2">Periplasmic membrane protein</fullName>
    </recommendedName>
</protein>
<organism evidence="1">
    <name type="scientific">uncultured Propionibacteriaceae bacterium</name>
    <dbReference type="NCBI Taxonomy" id="257457"/>
    <lineage>
        <taxon>Bacteria</taxon>
        <taxon>Bacillati</taxon>
        <taxon>Actinomycetota</taxon>
        <taxon>Actinomycetes</taxon>
        <taxon>Propionibacteriales</taxon>
        <taxon>Propionibacteriaceae</taxon>
        <taxon>environmental samples</taxon>
    </lineage>
</organism>
<evidence type="ECO:0008006" key="2">
    <source>
        <dbReference type="Google" id="ProtNLM"/>
    </source>
</evidence>
<accession>A0A6J4NUW5</accession>